<dbReference type="GO" id="GO:0003700">
    <property type="term" value="F:DNA-binding transcription factor activity"/>
    <property type="evidence" value="ECO:0007669"/>
    <property type="project" value="InterPro"/>
</dbReference>
<organism evidence="7 8">
    <name type="scientific">Stenotrophomonas maltophilia</name>
    <name type="common">Pseudomonas maltophilia</name>
    <name type="synonym">Xanthomonas maltophilia</name>
    <dbReference type="NCBI Taxonomy" id="40324"/>
    <lineage>
        <taxon>Bacteria</taxon>
        <taxon>Pseudomonadati</taxon>
        <taxon>Pseudomonadota</taxon>
        <taxon>Gammaproteobacteria</taxon>
        <taxon>Lysobacterales</taxon>
        <taxon>Lysobacteraceae</taxon>
        <taxon>Stenotrophomonas</taxon>
        <taxon>Stenotrophomonas maltophilia group</taxon>
    </lineage>
</organism>
<dbReference type="PANTHER" id="PTHR11019">
    <property type="entry name" value="HTH-TYPE TRANSCRIPTIONAL REGULATOR NIMR"/>
    <property type="match status" value="1"/>
</dbReference>
<dbReference type="Gene3D" id="1.10.10.60">
    <property type="entry name" value="Homeodomain-like"/>
    <property type="match status" value="1"/>
</dbReference>
<evidence type="ECO:0000256" key="3">
    <source>
        <dbReference type="ARBA" id="ARBA00023125"/>
    </source>
</evidence>
<feature type="domain" description="HTH araC/xylS-type" evidence="6">
    <location>
        <begin position="180"/>
        <end position="277"/>
    </location>
</feature>
<keyword evidence="5" id="KW-0804">Transcription</keyword>
<dbReference type="InterPro" id="IPR009057">
    <property type="entry name" value="Homeodomain-like_sf"/>
</dbReference>
<evidence type="ECO:0000256" key="4">
    <source>
        <dbReference type="ARBA" id="ARBA00023159"/>
    </source>
</evidence>
<keyword evidence="3" id="KW-0238">DNA-binding</keyword>
<dbReference type="InterPro" id="IPR018060">
    <property type="entry name" value="HTH_AraC"/>
</dbReference>
<reference evidence="8" key="1">
    <citation type="journal article" date="2020" name="MBio">
        <title>Horizontal gene transfer to a defensive symbiont with a reduced genome amongst a multipartite beetle microbiome.</title>
        <authorList>
            <person name="Waterworth S.C."/>
            <person name="Florez L.V."/>
            <person name="Rees E.R."/>
            <person name="Hertweck C."/>
            <person name="Kaltenpoth M."/>
            <person name="Kwan J.C."/>
        </authorList>
    </citation>
    <scope>NUCLEOTIDE SEQUENCE [LARGE SCALE GENOMIC DNA]</scope>
</reference>
<evidence type="ECO:0000256" key="5">
    <source>
        <dbReference type="ARBA" id="ARBA00023163"/>
    </source>
</evidence>
<dbReference type="SUPFAM" id="SSF51182">
    <property type="entry name" value="RmlC-like cupins"/>
    <property type="match status" value="1"/>
</dbReference>
<evidence type="ECO:0000256" key="1">
    <source>
        <dbReference type="ARBA" id="ARBA00022491"/>
    </source>
</evidence>
<evidence type="ECO:0000313" key="7">
    <source>
        <dbReference type="EMBL" id="KAF1017441.1"/>
    </source>
</evidence>
<dbReference type="InterPro" id="IPR014710">
    <property type="entry name" value="RmlC-like_jellyroll"/>
</dbReference>
<dbReference type="InterPro" id="IPR011051">
    <property type="entry name" value="RmlC_Cupin_sf"/>
</dbReference>
<dbReference type="InterPro" id="IPR020449">
    <property type="entry name" value="Tscrpt_reg_AraC-type_HTH"/>
</dbReference>
<dbReference type="FunFam" id="1.10.10.60:FF:000132">
    <property type="entry name" value="AraC family transcriptional regulator"/>
    <property type="match status" value="1"/>
</dbReference>
<evidence type="ECO:0000259" key="6">
    <source>
        <dbReference type="PROSITE" id="PS01124"/>
    </source>
</evidence>
<comment type="caution">
    <text evidence="7">The sequence shown here is derived from an EMBL/GenBank/DDBJ whole genome shotgun (WGS) entry which is preliminary data.</text>
</comment>
<dbReference type="CDD" id="cd06124">
    <property type="entry name" value="cupin_NimR-like_N"/>
    <property type="match status" value="1"/>
</dbReference>
<dbReference type="PRINTS" id="PR00032">
    <property type="entry name" value="HTHARAC"/>
</dbReference>
<dbReference type="SMART" id="SM00342">
    <property type="entry name" value="HTH_ARAC"/>
    <property type="match status" value="1"/>
</dbReference>
<sequence>MPVLRHLSDFDPENMFDGDSVPRDLVTFGADGIVMADLHAQIAESLNQQEEDFHCHRKSQLVLLLRGVLTCEVARDLWLVPPQSAIWVPAGTVHRIEAVGTLQAYVAYVAPHAATGLPSRCCMLGVTPLLRELILRSADMPVLYAEGGLEAHLVTLLLDELAQAPVGNLHLPMPADARLRRVVTAITSAPDELGTLHSWAQRVGMSERSFARLMERETGMSFGRWRQQLHLLMAVKWLEAGAPVQQVALDLGYESPGSFVTMFRKAMGSSPARYIADRRSTNSSSASITAAPAHIACCQPCTKACCAARYTAAA</sequence>
<accession>A0A7V8JNJ4</accession>
<keyword evidence="2" id="KW-0805">Transcription regulation</keyword>
<dbReference type="PROSITE" id="PS01124">
    <property type="entry name" value="HTH_ARAC_FAMILY_2"/>
    <property type="match status" value="1"/>
</dbReference>
<dbReference type="InterPro" id="IPR003313">
    <property type="entry name" value="AraC-bd"/>
</dbReference>
<dbReference type="Pfam" id="PF02311">
    <property type="entry name" value="AraC_binding"/>
    <property type="match status" value="1"/>
</dbReference>
<dbReference type="Pfam" id="PF12833">
    <property type="entry name" value="HTH_18"/>
    <property type="match status" value="1"/>
</dbReference>
<evidence type="ECO:0000256" key="2">
    <source>
        <dbReference type="ARBA" id="ARBA00023015"/>
    </source>
</evidence>
<proteinExistence type="predicted"/>
<protein>
    <submittedName>
        <fullName evidence="7">HTH-type transcriptional regulator NimR</fullName>
    </submittedName>
</protein>
<keyword evidence="4" id="KW-0010">Activator</keyword>
<evidence type="ECO:0000313" key="8">
    <source>
        <dbReference type="Proteomes" id="UP000487117"/>
    </source>
</evidence>
<keyword evidence="1" id="KW-0678">Repressor</keyword>
<dbReference type="SUPFAM" id="SSF46689">
    <property type="entry name" value="Homeodomain-like"/>
    <property type="match status" value="1"/>
</dbReference>
<gene>
    <name evidence="7" type="primary">nimR_3</name>
    <name evidence="7" type="ORF">GAK31_00706</name>
</gene>
<dbReference type="AlphaFoldDB" id="A0A7V8JNJ4"/>
<name>A0A7V8JNJ4_STEMA</name>
<dbReference type="PANTHER" id="PTHR11019:SF199">
    <property type="entry name" value="HTH-TYPE TRANSCRIPTIONAL REGULATOR NIMR"/>
    <property type="match status" value="1"/>
</dbReference>
<dbReference type="EMBL" id="WNDS01000001">
    <property type="protein sequence ID" value="KAF1017441.1"/>
    <property type="molecule type" value="Genomic_DNA"/>
</dbReference>
<dbReference type="Gene3D" id="2.60.120.10">
    <property type="entry name" value="Jelly Rolls"/>
    <property type="match status" value="1"/>
</dbReference>
<dbReference type="Proteomes" id="UP000487117">
    <property type="component" value="Unassembled WGS sequence"/>
</dbReference>
<dbReference type="GO" id="GO:0043565">
    <property type="term" value="F:sequence-specific DNA binding"/>
    <property type="evidence" value="ECO:0007669"/>
    <property type="project" value="InterPro"/>
</dbReference>